<sequence>MSLLHTKDPVSHRQASRQPGYRTSSLLSARLDSARDVSGGQPEIMIDEVMRLVLGGVSLGAVGL</sequence>
<reference evidence="2" key="1">
    <citation type="submission" date="2016-03" db="EMBL/GenBank/DDBJ databases">
        <title>Draft genome sequence of Rosellinia necatrix.</title>
        <authorList>
            <person name="Kanematsu S."/>
        </authorList>
    </citation>
    <scope>NUCLEOTIDE SEQUENCE [LARGE SCALE GENOMIC DNA]</scope>
    <source>
        <strain evidence="2">W97</strain>
    </source>
</reference>
<proteinExistence type="predicted"/>
<accession>A0A1S8ABD8</accession>
<keyword evidence="3" id="KW-1185">Reference proteome</keyword>
<evidence type="ECO:0000313" key="3">
    <source>
        <dbReference type="Proteomes" id="UP000054516"/>
    </source>
</evidence>
<feature type="region of interest" description="Disordered" evidence="1">
    <location>
        <begin position="1"/>
        <end position="25"/>
    </location>
</feature>
<dbReference type="EMBL" id="DF977507">
    <property type="protein sequence ID" value="GAW27010.1"/>
    <property type="molecule type" value="Genomic_DNA"/>
</dbReference>
<evidence type="ECO:0000313" key="2">
    <source>
        <dbReference type="EMBL" id="GAW27010.1"/>
    </source>
</evidence>
<organism evidence="2">
    <name type="scientific">Rosellinia necatrix</name>
    <name type="common">White root-rot fungus</name>
    <dbReference type="NCBI Taxonomy" id="77044"/>
    <lineage>
        <taxon>Eukaryota</taxon>
        <taxon>Fungi</taxon>
        <taxon>Dikarya</taxon>
        <taxon>Ascomycota</taxon>
        <taxon>Pezizomycotina</taxon>
        <taxon>Sordariomycetes</taxon>
        <taxon>Xylariomycetidae</taxon>
        <taxon>Xylariales</taxon>
        <taxon>Xylariaceae</taxon>
        <taxon>Rosellinia</taxon>
    </lineage>
</organism>
<gene>
    <name evidence="2" type="ORF">SAMD00023353_6200210</name>
</gene>
<evidence type="ECO:0000256" key="1">
    <source>
        <dbReference type="SAM" id="MobiDB-lite"/>
    </source>
</evidence>
<protein>
    <submittedName>
        <fullName evidence="2">Uncharacterized protein</fullName>
    </submittedName>
</protein>
<name>A0A1S8ABD8_ROSNE</name>
<dbReference type="AlphaFoldDB" id="A0A1S8ABD8"/>
<dbReference type="Proteomes" id="UP000054516">
    <property type="component" value="Unassembled WGS sequence"/>
</dbReference>
<feature type="compositionally biased region" description="Basic and acidic residues" evidence="1">
    <location>
        <begin position="1"/>
        <end position="11"/>
    </location>
</feature>